<evidence type="ECO:0000313" key="4">
    <source>
        <dbReference type="Proteomes" id="UP000052967"/>
    </source>
</evidence>
<accession>A0A091RBK2</accession>
<sequence>VPHSTSPSPGCATGDQASMSSSGPPKKRHRGWSPGSPVPAPGLAVPVPTIRPSARAEPLLSVPVPQSMLTGILQPQPIPAGETVIVPENLLNNSGVRPVILIGYGTLPYFYGNVGDIVVSPLLVNCYKMPQQENKDLDLLGLSSSQLLSVENMILLTIQYLVQLGPDQIPLREEFEQIVLKATQELPLRDRSLQLGAQGVSVAPGQLP</sequence>
<protein>
    <submittedName>
        <fullName evidence="3">GREB1-like</fullName>
    </submittedName>
</protein>
<dbReference type="PANTHER" id="PTHR15720:SF12">
    <property type="entry name" value="GREB1-LIKE PROTEIN"/>
    <property type="match status" value="1"/>
</dbReference>
<feature type="region of interest" description="Disordered" evidence="1">
    <location>
        <begin position="1"/>
        <end position="46"/>
    </location>
</feature>
<dbReference type="Proteomes" id="UP000052967">
    <property type="component" value="Unassembled WGS sequence"/>
</dbReference>
<proteinExistence type="predicted"/>
<evidence type="ECO:0000259" key="2">
    <source>
        <dbReference type="Pfam" id="PF20688"/>
    </source>
</evidence>
<evidence type="ECO:0000256" key="1">
    <source>
        <dbReference type="SAM" id="MobiDB-lite"/>
    </source>
</evidence>
<dbReference type="InterPro" id="IPR048659">
    <property type="entry name" value="GREB1-like_2nd"/>
</dbReference>
<feature type="domain" description="GREB1-like second" evidence="2">
    <location>
        <begin position="17"/>
        <end position="205"/>
    </location>
</feature>
<dbReference type="Pfam" id="PF20688">
    <property type="entry name" value="GREB1_2nd"/>
    <property type="match status" value="1"/>
</dbReference>
<gene>
    <name evidence="3" type="ORF">N331_09352</name>
</gene>
<organism evidence="3 4">
    <name type="scientific">Merops nubicus</name>
    <name type="common">Northern carmine bee-eater</name>
    <dbReference type="NCBI Taxonomy" id="57421"/>
    <lineage>
        <taxon>Eukaryota</taxon>
        <taxon>Metazoa</taxon>
        <taxon>Chordata</taxon>
        <taxon>Craniata</taxon>
        <taxon>Vertebrata</taxon>
        <taxon>Euteleostomi</taxon>
        <taxon>Archelosauria</taxon>
        <taxon>Archosauria</taxon>
        <taxon>Dinosauria</taxon>
        <taxon>Saurischia</taxon>
        <taxon>Theropoda</taxon>
        <taxon>Coelurosauria</taxon>
        <taxon>Aves</taxon>
        <taxon>Neognathae</taxon>
        <taxon>Neoaves</taxon>
        <taxon>Telluraves</taxon>
        <taxon>Coraciimorphae</taxon>
        <taxon>Coraciiformes</taxon>
        <taxon>Meropidae</taxon>
        <taxon>Merops</taxon>
    </lineage>
</organism>
<name>A0A091RBK2_MERNU</name>
<feature type="non-terminal residue" evidence="3">
    <location>
        <position position="208"/>
    </location>
</feature>
<evidence type="ECO:0000313" key="3">
    <source>
        <dbReference type="EMBL" id="KFQ36637.1"/>
    </source>
</evidence>
<dbReference type="GO" id="GO:0001822">
    <property type="term" value="P:kidney development"/>
    <property type="evidence" value="ECO:0007669"/>
    <property type="project" value="TreeGrafter"/>
</dbReference>
<feature type="non-terminal residue" evidence="3">
    <location>
        <position position="1"/>
    </location>
</feature>
<reference evidence="3 4" key="1">
    <citation type="submission" date="2014-04" db="EMBL/GenBank/DDBJ databases">
        <title>Genome evolution of avian class.</title>
        <authorList>
            <person name="Zhang G."/>
            <person name="Li C."/>
        </authorList>
    </citation>
    <scope>NUCLEOTIDE SEQUENCE [LARGE SCALE GENOMIC DNA]</scope>
    <source>
        <strain evidence="3">BGI_N331</strain>
    </source>
</reference>
<dbReference type="EMBL" id="KK716367">
    <property type="protein sequence ID" value="KFQ36637.1"/>
    <property type="molecule type" value="Genomic_DNA"/>
</dbReference>
<dbReference type="InterPro" id="IPR028422">
    <property type="entry name" value="GREB1"/>
</dbReference>
<keyword evidence="4" id="KW-1185">Reference proteome</keyword>
<dbReference type="PANTHER" id="PTHR15720">
    <property type="entry name" value="GREB1-RELATED"/>
    <property type="match status" value="1"/>
</dbReference>
<dbReference type="AlphaFoldDB" id="A0A091RBK2"/>